<dbReference type="GO" id="GO:0016020">
    <property type="term" value="C:membrane"/>
    <property type="evidence" value="ECO:0007669"/>
    <property type="project" value="TreeGrafter"/>
</dbReference>
<dbReference type="InterPro" id="IPR000731">
    <property type="entry name" value="SSD"/>
</dbReference>
<feature type="transmembrane region" description="Helical" evidence="1">
    <location>
        <begin position="12"/>
        <end position="35"/>
    </location>
</feature>
<dbReference type="Proteomes" id="UP000688137">
    <property type="component" value="Unassembled WGS sequence"/>
</dbReference>
<keyword evidence="4" id="KW-1185">Reference proteome</keyword>
<accession>A0A8S1MXV9</accession>
<dbReference type="AlphaFoldDB" id="A0A8S1MXV9"/>
<dbReference type="PANTHER" id="PTHR45727">
    <property type="entry name" value="NPC INTRACELLULAR CHOLESTEROL TRANSPORTER 1"/>
    <property type="match status" value="1"/>
</dbReference>
<dbReference type="InterPro" id="IPR053956">
    <property type="entry name" value="NPC1_MLD"/>
</dbReference>
<feature type="transmembrane region" description="Helical" evidence="1">
    <location>
        <begin position="290"/>
        <end position="309"/>
    </location>
</feature>
<sequence length="912" mass="103476">MSGLFYNIGYFGAKYPCLVFVICMTVTGIMSLGLYNLTVLTDPQSLWVSSSSRTYQEQESSAENYGPFYRTNQFILAYQDENWVNVFQKDGLKVIYFLQNIIRNRKVLIGGKNTTLDDLCYRPISAKGCYVPSPMDIWLQDPSLLDKDEDIQFTTLCTESIDVNQTNIPCSDKNGIPIILESVFGGINCEQRVNDTQPCDHCYIQAKTMAVTYLLMNDEFTKKDAEQWEKEVWMDTLDALNKRDYAKLYKYYDKSLMPAPREQLLDQYRVAFMAERSVSDEIDDETNQNAWIVVVSYFMMFMYIGFAIGQFPSKIYNGFTLGLGGIFIVAVSMISSIGMVSYFSIGLTMISLEVIPFLILAIGVDNMFIITHNYKKQKHPTVPERMGYTLKQVGPSITIAAICETLAFLVGSLTKMPALQSFCIQAAVGVFIDYLLQITMFVAFLTLDEQRKKHKRYDLMICKQDPNYSIKEDRKLIQTFFKKHYSPFIQKPACVITTIVIFVALFAISCVGITKLQVGLDEQVSMVEGSNLFNYMTLEKKYIEIGPLAYLILENLDYQNQHDLDLVANLSNSLSQLNETVQPPIYSWVASFNLFIREKAEWTTACETQDIALYDLPTQLKRFLGVRINSPCCQRYGICGETFEADIVLNEQGYVKTSRLRFQHRPIHNSAGYILSLEQTRQVIDKVVKDAKLKDNQKVYPYSMPYVFYDQYSYIRAVAITNVLLALATIFFTMTLVQDVVCAVIVVLFVFLIAFNLIGTIWLTNVIFGGFIIEINAVSVVNLVTCIGLAVEFVAHIVIKFRLCEGKRWERVTGAMSTMGTSVFVGIACTKFIGVAVLGFAPSTLFKLYYFRMYILMVVLGAFNGLVLLPIFLGLFGPQFSIMKVRVKSLINQSEGTNLSSQAQAKKKAIYN</sequence>
<dbReference type="GO" id="GO:0015918">
    <property type="term" value="P:sterol transport"/>
    <property type="evidence" value="ECO:0007669"/>
    <property type="project" value="TreeGrafter"/>
</dbReference>
<dbReference type="InterPro" id="IPR053958">
    <property type="entry name" value="HMGCR/SNAP/NPC1-like_SSD"/>
</dbReference>
<proteinExistence type="predicted"/>
<feature type="transmembrane region" description="Helical" evidence="1">
    <location>
        <begin position="321"/>
        <end position="343"/>
    </location>
</feature>
<feature type="transmembrane region" description="Helical" evidence="1">
    <location>
        <begin position="740"/>
        <end position="763"/>
    </location>
</feature>
<protein>
    <recommendedName>
        <fullName evidence="2">SSD domain-containing protein</fullName>
    </recommendedName>
</protein>
<reference evidence="3" key="1">
    <citation type="submission" date="2021-01" db="EMBL/GenBank/DDBJ databases">
        <authorList>
            <consortium name="Genoscope - CEA"/>
            <person name="William W."/>
        </authorList>
    </citation>
    <scope>NUCLEOTIDE SEQUENCE</scope>
</reference>
<feature type="transmembrane region" description="Helical" evidence="1">
    <location>
        <begin position="349"/>
        <end position="372"/>
    </location>
</feature>
<gene>
    <name evidence="3" type="ORF">PPRIM_AZ9-3.1.T0620209</name>
</gene>
<evidence type="ECO:0000313" key="3">
    <source>
        <dbReference type="EMBL" id="CAD8079804.1"/>
    </source>
</evidence>
<evidence type="ECO:0000313" key="4">
    <source>
        <dbReference type="Proteomes" id="UP000688137"/>
    </source>
</evidence>
<evidence type="ECO:0000259" key="2">
    <source>
        <dbReference type="PROSITE" id="PS50156"/>
    </source>
</evidence>
<feature type="transmembrane region" description="Helical" evidence="1">
    <location>
        <begin position="853"/>
        <end position="876"/>
    </location>
</feature>
<dbReference type="Pfam" id="PF22314">
    <property type="entry name" value="NPC1_MLD"/>
    <property type="match status" value="1"/>
</dbReference>
<keyword evidence="1" id="KW-0812">Transmembrane</keyword>
<feature type="domain" description="SSD" evidence="2">
    <location>
        <begin position="289"/>
        <end position="447"/>
    </location>
</feature>
<dbReference type="PROSITE" id="PS50156">
    <property type="entry name" value="SSD"/>
    <property type="match status" value="1"/>
</dbReference>
<feature type="transmembrane region" description="Helical" evidence="1">
    <location>
        <begin position="493"/>
        <end position="514"/>
    </location>
</feature>
<keyword evidence="1" id="KW-0472">Membrane</keyword>
<dbReference type="OMA" id="NIFIMVH"/>
<dbReference type="PANTHER" id="PTHR45727:SF9">
    <property type="entry name" value="SSD DOMAIN-CONTAINING PROTEIN"/>
    <property type="match status" value="1"/>
</dbReference>
<dbReference type="Pfam" id="PF12349">
    <property type="entry name" value="Sterol-sensing"/>
    <property type="match status" value="1"/>
</dbReference>
<feature type="transmembrane region" description="Helical" evidence="1">
    <location>
        <begin position="775"/>
        <end position="799"/>
    </location>
</feature>
<dbReference type="EMBL" id="CAJJDM010000063">
    <property type="protein sequence ID" value="CAD8079804.1"/>
    <property type="molecule type" value="Genomic_DNA"/>
</dbReference>
<comment type="caution">
    <text evidence="3">The sequence shown here is derived from an EMBL/GenBank/DDBJ whole genome shotgun (WGS) entry which is preliminary data.</text>
</comment>
<name>A0A8S1MXV9_PARPR</name>
<organism evidence="3 4">
    <name type="scientific">Paramecium primaurelia</name>
    <dbReference type="NCBI Taxonomy" id="5886"/>
    <lineage>
        <taxon>Eukaryota</taxon>
        <taxon>Sar</taxon>
        <taxon>Alveolata</taxon>
        <taxon>Ciliophora</taxon>
        <taxon>Intramacronucleata</taxon>
        <taxon>Oligohymenophorea</taxon>
        <taxon>Peniculida</taxon>
        <taxon>Parameciidae</taxon>
        <taxon>Paramecium</taxon>
    </lineage>
</organism>
<dbReference type="GO" id="GO:0032934">
    <property type="term" value="F:sterol binding"/>
    <property type="evidence" value="ECO:0007669"/>
    <property type="project" value="TreeGrafter"/>
</dbReference>
<evidence type="ECO:0000256" key="1">
    <source>
        <dbReference type="SAM" id="Phobius"/>
    </source>
</evidence>
<feature type="transmembrane region" description="Helical" evidence="1">
    <location>
        <begin position="714"/>
        <end position="733"/>
    </location>
</feature>
<keyword evidence="1" id="KW-1133">Transmembrane helix</keyword>
<feature type="transmembrane region" description="Helical" evidence="1">
    <location>
        <begin position="426"/>
        <end position="447"/>
    </location>
</feature>
<feature type="transmembrane region" description="Helical" evidence="1">
    <location>
        <begin position="820"/>
        <end position="841"/>
    </location>
</feature>